<reference evidence="2" key="1">
    <citation type="submission" date="2014-12" db="EMBL/GenBank/DDBJ databases">
        <title>Insight into the proteome of Arion vulgaris.</title>
        <authorList>
            <person name="Aradska J."/>
            <person name="Bulat T."/>
            <person name="Smidak R."/>
            <person name="Sarate P."/>
            <person name="Gangsoo J."/>
            <person name="Sialana F."/>
            <person name="Bilban M."/>
            <person name="Lubec G."/>
        </authorList>
    </citation>
    <scope>NUCLEOTIDE SEQUENCE</scope>
    <source>
        <tissue evidence="2">Skin</tissue>
    </source>
</reference>
<dbReference type="InterPro" id="IPR029058">
    <property type="entry name" value="AB_hydrolase_fold"/>
</dbReference>
<dbReference type="PANTHER" id="PTHR46331">
    <property type="entry name" value="VALACYCLOVIR HYDROLASE"/>
    <property type="match status" value="1"/>
</dbReference>
<dbReference type="PRINTS" id="PR00111">
    <property type="entry name" value="ABHYDROLASE"/>
</dbReference>
<dbReference type="EMBL" id="HACG01017920">
    <property type="protein sequence ID" value="CEK64785.1"/>
    <property type="molecule type" value="Transcribed_RNA"/>
</dbReference>
<accession>A0A0B6ZAL9</accession>
<dbReference type="SUPFAM" id="SSF53474">
    <property type="entry name" value="alpha/beta-Hydrolases"/>
    <property type="match status" value="1"/>
</dbReference>
<evidence type="ECO:0000259" key="1">
    <source>
        <dbReference type="Pfam" id="PF00561"/>
    </source>
</evidence>
<organism evidence="2">
    <name type="scientific">Arion vulgaris</name>
    <dbReference type="NCBI Taxonomy" id="1028688"/>
    <lineage>
        <taxon>Eukaryota</taxon>
        <taxon>Metazoa</taxon>
        <taxon>Spiralia</taxon>
        <taxon>Lophotrochozoa</taxon>
        <taxon>Mollusca</taxon>
        <taxon>Gastropoda</taxon>
        <taxon>Heterobranchia</taxon>
        <taxon>Euthyneura</taxon>
        <taxon>Panpulmonata</taxon>
        <taxon>Eupulmonata</taxon>
        <taxon>Stylommatophora</taxon>
        <taxon>Helicina</taxon>
        <taxon>Arionoidea</taxon>
        <taxon>Arionidae</taxon>
        <taxon>Arion</taxon>
    </lineage>
</organism>
<sequence>VTSIADDSKQNMAMNRRLLCIFSHIRFLQYADCKQSQVELLKTNITSRRCFSSDDRVITSGKLQVNGVDFHYEQAGNGLHTLLLLPGALGCSQTDFQPQLKGLSLDKYRIIALDPRGYGKSRPPERNWPLLFYQRDAEDCANFMKALEIPRYSVLGWSDGGITGMILAATHPESLQRLVIWGANAYISKVDFELYKQVSNIDQWSARMKQPFIDVYGEEYFRQLWQGWNNAINSYVTQRSGDLCIGSLPNIKCPTLIVNGLKDSMLSQEHPAFLKKHIANSRIVDFPEGKHNLHLRYHKEFNAQVEEFLDEVLVVIT</sequence>
<dbReference type="InterPro" id="IPR000073">
    <property type="entry name" value="AB_hydrolase_1"/>
</dbReference>
<protein>
    <recommendedName>
        <fullName evidence="1">AB hydrolase-1 domain-containing protein</fullName>
    </recommendedName>
</protein>
<dbReference type="PANTHER" id="PTHR46331:SF2">
    <property type="entry name" value="VALACYCLOVIR HYDROLASE"/>
    <property type="match status" value="1"/>
</dbReference>
<dbReference type="AlphaFoldDB" id="A0A0B6ZAL9"/>
<dbReference type="Pfam" id="PF00561">
    <property type="entry name" value="Abhydrolase_1"/>
    <property type="match status" value="1"/>
</dbReference>
<dbReference type="GO" id="GO:0017171">
    <property type="term" value="F:serine hydrolase activity"/>
    <property type="evidence" value="ECO:0007669"/>
    <property type="project" value="TreeGrafter"/>
</dbReference>
<name>A0A0B6ZAL9_9EUPU</name>
<feature type="domain" description="AB hydrolase-1" evidence="1">
    <location>
        <begin position="81"/>
        <end position="210"/>
    </location>
</feature>
<dbReference type="Gene3D" id="3.40.50.1820">
    <property type="entry name" value="alpha/beta hydrolase"/>
    <property type="match status" value="1"/>
</dbReference>
<feature type="non-terminal residue" evidence="2">
    <location>
        <position position="1"/>
    </location>
</feature>
<evidence type="ECO:0000313" key="2">
    <source>
        <dbReference type="EMBL" id="CEK64785.1"/>
    </source>
</evidence>
<gene>
    <name evidence="2" type="primary">ORF52911</name>
</gene>
<proteinExistence type="predicted"/>